<accession>A0A502F688</accession>
<feature type="region of interest" description="Disordered" evidence="1">
    <location>
        <begin position="506"/>
        <end position="535"/>
    </location>
</feature>
<comment type="caution">
    <text evidence="2">The sequence shown here is derived from an EMBL/GenBank/DDBJ whole genome shotgun (WGS) entry which is preliminary data.</text>
</comment>
<dbReference type="OrthoDB" id="9816690at2"/>
<dbReference type="Proteomes" id="UP000317078">
    <property type="component" value="Unassembled WGS sequence"/>
</dbReference>
<dbReference type="EMBL" id="RCZP01000057">
    <property type="protein sequence ID" value="TPG44216.1"/>
    <property type="molecule type" value="Genomic_DNA"/>
</dbReference>
<evidence type="ECO:0000313" key="3">
    <source>
        <dbReference type="Proteomes" id="UP000317078"/>
    </source>
</evidence>
<proteinExistence type="predicted"/>
<dbReference type="RefSeq" id="WP_140886978.1">
    <property type="nucleotide sequence ID" value="NZ_RCZP01000057.1"/>
</dbReference>
<organism evidence="2 3">
    <name type="scientific">Muricoccus nepalensis</name>
    <dbReference type="NCBI Taxonomy" id="1854500"/>
    <lineage>
        <taxon>Bacteria</taxon>
        <taxon>Pseudomonadati</taxon>
        <taxon>Pseudomonadota</taxon>
        <taxon>Alphaproteobacteria</taxon>
        <taxon>Acetobacterales</taxon>
        <taxon>Roseomonadaceae</taxon>
        <taxon>Muricoccus</taxon>
    </lineage>
</organism>
<name>A0A502F688_9PROT</name>
<gene>
    <name evidence="2" type="ORF">EAH89_27750</name>
</gene>
<feature type="compositionally biased region" description="Low complexity" evidence="1">
    <location>
        <begin position="509"/>
        <end position="522"/>
    </location>
</feature>
<evidence type="ECO:0000256" key="1">
    <source>
        <dbReference type="SAM" id="MobiDB-lite"/>
    </source>
</evidence>
<sequence length="820" mass="86335">MASAAYRSGEFAMPAAWASAVTPAAAVFRDQLWLVGGGPDGMACATLALVTDGKALDLEGGAAGVAKNWTAAALAMPDGSRPACRSTPALAGVGDALVLCWIDTGGALMVSQYRLGDDGKAGWQAPLTLVATGDASAEGFATAGDTEVSLIGLDESTFLLACPMVSAWWGSGGQTLFIGTFNVADLEAGTSHWKARTDIWGGPRPAPPFGDGFSFPSFGTSIGADAFTVANKKDDPNSPVPGTPSTALWITLAPIDSELPATLLVPLTSVLAADGSVASYRIDYGDAGGWPAPQGVDVTRDPAGRICTAATAPAAGRVNLSTYSTWAVPRPGTDPLLPKADVTLLTPSIVAAKPAFAFFTDMHTKITPADDGTWIAHAVYRFMFYGDGTGQQYGQVDRYGTAQVCPDYGTIGLGKPRPPHPSDLIIVQGIVDGPIPVPSVNFADYEFAAGPTVFATLEYGHASTVDQTHSVTNSWTVGFKTEGEATKGIGPAWDVSLKGGMGSIRTDGTTTSSIVSQSQNSSLDGQRPTQTVDPRGTAFGRMVSFHCTAYRFLDADGTAVADGTDGTAAQGAPLFTMVSSRFTDGGGEPILPYAVRPGDLSSYTQERIDRQMEKIGYPGKNYVADVIIPNAYRFGDGSNCIEVTWISSGGQQDATYSEAKQRFVESSWMLDAEIYAGVSGGGGASIFGIAIEEFSFKFLAGGTYSTETTDSVDTQDVWSIGLKDGWGGFGGLHAPTMISQYTFQIYFLPPPRPSTSIRSETWPAMGPNYWTQELRLCAPRAPASNYPQVDPRSIDPNSGAWRIFFIVDSYESFDRSIHYP</sequence>
<keyword evidence="3" id="KW-1185">Reference proteome</keyword>
<dbReference type="AlphaFoldDB" id="A0A502F688"/>
<feature type="compositionally biased region" description="Polar residues" evidence="1">
    <location>
        <begin position="523"/>
        <end position="532"/>
    </location>
</feature>
<protein>
    <submittedName>
        <fullName evidence="2">Uncharacterized protein</fullName>
    </submittedName>
</protein>
<evidence type="ECO:0000313" key="2">
    <source>
        <dbReference type="EMBL" id="TPG44216.1"/>
    </source>
</evidence>
<reference evidence="2 3" key="1">
    <citation type="journal article" date="2019" name="Environ. Microbiol.">
        <title>Species interactions and distinct microbial communities in high Arctic permafrost affected cryosols are associated with the CH4 and CO2 gas fluxes.</title>
        <authorList>
            <person name="Altshuler I."/>
            <person name="Hamel J."/>
            <person name="Turney S."/>
            <person name="Magnuson E."/>
            <person name="Levesque R."/>
            <person name="Greer C."/>
            <person name="Whyte L.G."/>
        </authorList>
    </citation>
    <scope>NUCLEOTIDE SEQUENCE [LARGE SCALE GENOMIC DNA]</scope>
    <source>
        <strain evidence="2 3">S9.3B</strain>
    </source>
</reference>